<proteinExistence type="predicted"/>
<dbReference type="AlphaFoldDB" id="Q4S8L2"/>
<evidence type="ECO:0000256" key="7">
    <source>
        <dbReference type="RuleBase" id="RU000686"/>
    </source>
</evidence>
<accession>Q4S8L2</accession>
<gene>
    <name evidence="9" type="ORF">GSTENG00022291001</name>
</gene>
<dbReference type="PANTHER" id="PTHR11501">
    <property type="entry name" value="MICROTUBULE-ASSOCIATED PROTEIN"/>
    <property type="match status" value="1"/>
</dbReference>
<dbReference type="GO" id="GO:0043005">
    <property type="term" value="C:neuron projection"/>
    <property type="evidence" value="ECO:0007669"/>
    <property type="project" value="TreeGrafter"/>
</dbReference>
<name>Q4S8L2_TETNG</name>
<organism evidence="9">
    <name type="scientific">Tetraodon nigroviridis</name>
    <name type="common">Spotted green pufferfish</name>
    <name type="synonym">Chelonodon nigroviridis</name>
    <dbReference type="NCBI Taxonomy" id="99883"/>
    <lineage>
        <taxon>Eukaryota</taxon>
        <taxon>Metazoa</taxon>
        <taxon>Chordata</taxon>
        <taxon>Craniata</taxon>
        <taxon>Vertebrata</taxon>
        <taxon>Euteleostomi</taxon>
        <taxon>Actinopterygii</taxon>
        <taxon>Neopterygii</taxon>
        <taxon>Teleostei</taxon>
        <taxon>Neoteleostei</taxon>
        <taxon>Acanthomorphata</taxon>
        <taxon>Eupercaria</taxon>
        <taxon>Tetraodontiformes</taxon>
        <taxon>Tetradontoidea</taxon>
        <taxon>Tetraodontidae</taxon>
        <taxon>Tetraodon</taxon>
    </lineage>
</organism>
<keyword evidence="3" id="KW-0597">Phosphoprotein</keyword>
<dbReference type="Pfam" id="PF00418">
    <property type="entry name" value="Tubulin-binding"/>
    <property type="match status" value="7"/>
</dbReference>
<sequence length="451" mass="47651">QSGQSSPGTPKSPSSQTASGKAEVNKVKKVAVVRSSPKSPGSLKGPRAPLAAAAAPMPDLKNIKSKIGSTDNIKHQPGGGKVPDRSLWLPESKVQTGGLHFCPKVQILDQKVDFSSVQSKCGSKDNMKHVPGGGNVQILDKKVDFSNIQARCGSKDNLKHTPGGGKVKILEQKVDYSSVQSKCGSKDNVRHVPGGGHVQILDKKLDLSNVQSRCGSKDNIKHVPGETRRLRQRAPVLGPRMTSARSRRVPGAARVQIVHKKIDLSNVTSKCGSKDNIRHKPGCCSLHLRGLGGGDGGRGLILLSSSGGGNVEIKNEKLEFRAQSKVGSLDNITHMPGGGVKKTVPSASITPILTNPLIKIEDSRKYPAAPGRGRCSLTLSPVMGRQIESHKLTFRETAKARTDHGAEIVSLEDSPQQLSTVSSSGSINMADSPQLSTLADQVSASLAKQGL</sequence>
<evidence type="ECO:0000256" key="2">
    <source>
        <dbReference type="ARBA" id="ARBA00022490"/>
    </source>
</evidence>
<dbReference type="PROSITE" id="PS51491">
    <property type="entry name" value="TAU_MAP_2"/>
    <property type="match status" value="7"/>
</dbReference>
<dbReference type="PROSITE" id="PS00229">
    <property type="entry name" value="TAU_MAP_1"/>
    <property type="match status" value="4"/>
</dbReference>
<reference evidence="9" key="2">
    <citation type="submission" date="2004-02" db="EMBL/GenBank/DDBJ databases">
        <authorList>
            <consortium name="Genoscope"/>
            <consortium name="Whitehead Institute Centre for Genome Research"/>
        </authorList>
    </citation>
    <scope>NUCLEOTIDE SEQUENCE</scope>
</reference>
<evidence type="ECO:0000256" key="8">
    <source>
        <dbReference type="SAM" id="MobiDB-lite"/>
    </source>
</evidence>
<dbReference type="InterPro" id="IPR001084">
    <property type="entry name" value="MAP_tubulin-bd_rpt"/>
</dbReference>
<protein>
    <recommendedName>
        <fullName evidence="7">Microtubule-associated protein</fullName>
    </recommendedName>
</protein>
<evidence type="ECO:0000256" key="1">
    <source>
        <dbReference type="ARBA" id="ARBA00004245"/>
    </source>
</evidence>
<evidence type="ECO:0000256" key="6">
    <source>
        <dbReference type="ARBA" id="ARBA00023212"/>
    </source>
</evidence>
<evidence type="ECO:0000256" key="5">
    <source>
        <dbReference type="ARBA" id="ARBA00022737"/>
    </source>
</evidence>
<dbReference type="GO" id="GO:0008017">
    <property type="term" value="F:microtubule binding"/>
    <property type="evidence" value="ECO:0007669"/>
    <property type="project" value="InterPro"/>
</dbReference>
<dbReference type="InterPro" id="IPR027324">
    <property type="entry name" value="MAP2/MAP4/Tau"/>
</dbReference>
<feature type="region of interest" description="Disordered" evidence="8">
    <location>
        <begin position="1"/>
        <end position="55"/>
    </location>
</feature>
<keyword evidence="6 7" id="KW-0206">Cytoskeleton</keyword>
<evidence type="ECO:0000256" key="4">
    <source>
        <dbReference type="ARBA" id="ARBA00022701"/>
    </source>
</evidence>
<dbReference type="KEGG" id="tng:GSTEN00022291G001"/>
<reference evidence="9" key="1">
    <citation type="journal article" date="2004" name="Nature">
        <title>Genome duplication in the teleost fish Tetraodon nigroviridis reveals the early vertebrate proto-karyotype.</title>
        <authorList>
            <person name="Jaillon O."/>
            <person name="Aury J.-M."/>
            <person name="Brunet F."/>
            <person name="Petit J.-L."/>
            <person name="Stange-Thomann N."/>
            <person name="Mauceli E."/>
            <person name="Bouneau L."/>
            <person name="Fischer C."/>
            <person name="Ozouf-Costaz C."/>
            <person name="Bernot A."/>
            <person name="Nicaud S."/>
            <person name="Jaffe D."/>
            <person name="Fisher S."/>
            <person name="Lutfalla G."/>
            <person name="Dossat C."/>
            <person name="Segurens B."/>
            <person name="Dasilva C."/>
            <person name="Salanoubat M."/>
            <person name="Levy M."/>
            <person name="Boudet N."/>
            <person name="Castellano S."/>
            <person name="Anthouard V."/>
            <person name="Jubin C."/>
            <person name="Castelli V."/>
            <person name="Katinka M."/>
            <person name="Vacherie B."/>
            <person name="Biemont C."/>
            <person name="Skalli Z."/>
            <person name="Cattolico L."/>
            <person name="Poulain J."/>
            <person name="De Berardinis V."/>
            <person name="Cruaud C."/>
            <person name="Duprat S."/>
            <person name="Brottier P."/>
            <person name="Coutanceau J.-P."/>
            <person name="Gouzy J."/>
            <person name="Parra G."/>
            <person name="Lardier G."/>
            <person name="Chapple C."/>
            <person name="McKernan K.J."/>
            <person name="McEwan P."/>
            <person name="Bosak S."/>
            <person name="Kellis M."/>
            <person name="Volff J.-N."/>
            <person name="Guigo R."/>
            <person name="Zody M.C."/>
            <person name="Mesirov J."/>
            <person name="Lindblad-Toh K."/>
            <person name="Birren B."/>
            <person name="Nusbaum C."/>
            <person name="Kahn D."/>
            <person name="Robinson-Rechavi M."/>
            <person name="Laudet V."/>
            <person name="Schachter V."/>
            <person name="Quetier F."/>
            <person name="Saurin W."/>
            <person name="Scarpelli C."/>
            <person name="Wincker P."/>
            <person name="Lander E.S."/>
            <person name="Weissenbach J."/>
            <person name="Roest Crollius H."/>
        </authorList>
    </citation>
    <scope>NUCLEOTIDE SEQUENCE [LARGE SCALE GENOMIC DNA]</scope>
</reference>
<keyword evidence="2 7" id="KW-0963">Cytoplasm</keyword>
<evidence type="ECO:0000313" key="9">
    <source>
        <dbReference type="EMBL" id="CAG03020.1"/>
    </source>
</evidence>
<dbReference type="EMBL" id="CAAE01014705">
    <property type="protein sequence ID" value="CAG03020.1"/>
    <property type="molecule type" value="Genomic_DNA"/>
</dbReference>
<feature type="non-terminal residue" evidence="9">
    <location>
        <position position="1"/>
    </location>
</feature>
<dbReference type="PANTHER" id="PTHR11501:SF18">
    <property type="entry name" value="MICROTUBULE-ASSOCIATED PROTEIN"/>
    <property type="match status" value="1"/>
</dbReference>
<feature type="compositionally biased region" description="Low complexity" evidence="8">
    <location>
        <begin position="30"/>
        <end position="55"/>
    </location>
</feature>
<dbReference type="GO" id="GO:0031175">
    <property type="term" value="P:neuron projection development"/>
    <property type="evidence" value="ECO:0007669"/>
    <property type="project" value="TreeGrafter"/>
</dbReference>
<keyword evidence="4 7" id="KW-0493">Microtubule</keyword>
<comment type="subcellular location">
    <subcellularLocation>
        <location evidence="1 7">Cytoplasm</location>
        <location evidence="1 7">Cytoskeleton</location>
    </subcellularLocation>
</comment>
<evidence type="ECO:0000256" key="3">
    <source>
        <dbReference type="ARBA" id="ARBA00022553"/>
    </source>
</evidence>
<dbReference type="GO" id="GO:0000226">
    <property type="term" value="P:microtubule cytoskeleton organization"/>
    <property type="evidence" value="ECO:0007669"/>
    <property type="project" value="TreeGrafter"/>
</dbReference>
<keyword evidence="5" id="KW-0677">Repeat</keyword>
<dbReference type="OrthoDB" id="9378527at2759"/>
<dbReference type="GO" id="GO:0005874">
    <property type="term" value="C:microtubule"/>
    <property type="evidence" value="ECO:0007669"/>
    <property type="project" value="UniProtKB-KW"/>
</dbReference>
<feature type="compositionally biased region" description="Polar residues" evidence="8">
    <location>
        <begin position="1"/>
        <end position="19"/>
    </location>
</feature>